<feature type="transmembrane region" description="Helical" evidence="1">
    <location>
        <begin position="52"/>
        <end position="74"/>
    </location>
</feature>
<organism evidence="2 3">
    <name type="scientific">Brevibacterium paucivorans</name>
    <dbReference type="NCBI Taxonomy" id="170994"/>
    <lineage>
        <taxon>Bacteria</taxon>
        <taxon>Bacillati</taxon>
        <taxon>Actinomycetota</taxon>
        <taxon>Actinomycetes</taxon>
        <taxon>Micrococcales</taxon>
        <taxon>Brevibacteriaceae</taxon>
        <taxon>Brevibacterium</taxon>
    </lineage>
</organism>
<dbReference type="Proteomes" id="UP000809290">
    <property type="component" value="Unassembled WGS sequence"/>
</dbReference>
<gene>
    <name evidence="2" type="ORF">JOE56_000426</name>
</gene>
<name>A0ABS2SHK5_9MICO</name>
<evidence type="ECO:0000313" key="2">
    <source>
        <dbReference type="EMBL" id="MBM7815732.1"/>
    </source>
</evidence>
<feature type="transmembrane region" description="Helical" evidence="1">
    <location>
        <begin position="335"/>
        <end position="352"/>
    </location>
</feature>
<feature type="transmembrane region" description="Helical" evidence="1">
    <location>
        <begin position="135"/>
        <end position="162"/>
    </location>
</feature>
<keyword evidence="3" id="KW-1185">Reference proteome</keyword>
<dbReference type="PANTHER" id="PTHR41983:SF2">
    <property type="entry name" value="SHORT-CHAIN FATTY ACID TRANSPORTER-RELATED"/>
    <property type="match status" value="1"/>
</dbReference>
<feature type="transmembrane region" description="Helical" evidence="1">
    <location>
        <begin position="413"/>
        <end position="438"/>
    </location>
</feature>
<sequence length="440" mass="46922">MKSLSRSLNILVEKYLPSAFLFALILTIIAAAMGVLMGGASLPDVANMWYAGFWKFLEFGMQMVVVLVTGYALAKAPLVNRLLARFATIPKTQFTALTVVMVVSGVLGIISWGLGFVGGTIIAIEVARRTKVADFRLLVASSYSAVIATQPMSLALTAPLLVNTPGHPLEEKIGLIPVTETIFSPTMLTVSIVGFLGIYAGFAFMAPKPDEVVPLSGELSEPAEEAKPQTVAEKIDNSIIINTIVVIFGIIAISLYFIANGFNLELNIMNFVFLVVGIGLHGSPAKYAKCITDGIPAASGIVLQFPFYAGIIGIMAGSGLIVMIGQWFASISTEATFPLFTYIAAMIVNIFVPSAGGQWQVQGPVMIEAIQNMNINPATIVNAVSVGDMTTNLLQPFFVLPTLGLAKLGLKDIWGYCMTAMLILMVISGTIFLLVPVLGW</sequence>
<feature type="transmembrane region" description="Helical" evidence="1">
    <location>
        <begin position="264"/>
        <end position="284"/>
    </location>
</feature>
<protein>
    <submittedName>
        <fullName evidence="2">Short-chain fatty acids transporter</fullName>
    </submittedName>
</protein>
<feature type="transmembrane region" description="Helical" evidence="1">
    <location>
        <begin position="182"/>
        <end position="206"/>
    </location>
</feature>
<dbReference type="InterPro" id="IPR006160">
    <property type="entry name" value="SCFA_transpt_AtoE"/>
</dbReference>
<reference evidence="2 3" key="1">
    <citation type="submission" date="2021-01" db="EMBL/GenBank/DDBJ databases">
        <title>Sequencing the genomes of 1000 actinobacteria strains.</title>
        <authorList>
            <person name="Klenk H.-P."/>
        </authorList>
    </citation>
    <scope>NUCLEOTIDE SEQUENCE [LARGE SCALE GENOMIC DNA]</scope>
    <source>
        <strain evidence="2 3">DSM 13657</strain>
    </source>
</reference>
<proteinExistence type="predicted"/>
<comment type="caution">
    <text evidence="2">The sequence shown here is derived from an EMBL/GenBank/DDBJ whole genome shotgun (WGS) entry which is preliminary data.</text>
</comment>
<dbReference type="PANTHER" id="PTHR41983">
    <property type="entry name" value="SHORT-CHAIN FATTY ACID TRANSPORTER-RELATED"/>
    <property type="match status" value="1"/>
</dbReference>
<dbReference type="RefSeq" id="WP_338028607.1">
    <property type="nucleotide sequence ID" value="NZ_JAFBCP010000001.1"/>
</dbReference>
<dbReference type="Pfam" id="PF02667">
    <property type="entry name" value="SCFA_trans"/>
    <property type="match status" value="1"/>
</dbReference>
<evidence type="ECO:0000313" key="3">
    <source>
        <dbReference type="Proteomes" id="UP000809290"/>
    </source>
</evidence>
<keyword evidence="1" id="KW-1133">Transmembrane helix</keyword>
<feature type="transmembrane region" description="Helical" evidence="1">
    <location>
        <begin position="239"/>
        <end position="258"/>
    </location>
</feature>
<keyword evidence="1" id="KW-0472">Membrane</keyword>
<feature type="transmembrane region" description="Helical" evidence="1">
    <location>
        <begin position="94"/>
        <end position="123"/>
    </location>
</feature>
<feature type="transmembrane region" description="Helical" evidence="1">
    <location>
        <begin position="305"/>
        <end position="329"/>
    </location>
</feature>
<accession>A0ABS2SHK5</accession>
<keyword evidence="1" id="KW-0812">Transmembrane</keyword>
<dbReference type="EMBL" id="JAFBCP010000001">
    <property type="protein sequence ID" value="MBM7815732.1"/>
    <property type="molecule type" value="Genomic_DNA"/>
</dbReference>
<feature type="transmembrane region" description="Helical" evidence="1">
    <location>
        <begin position="20"/>
        <end position="40"/>
    </location>
</feature>
<evidence type="ECO:0000256" key="1">
    <source>
        <dbReference type="SAM" id="Phobius"/>
    </source>
</evidence>